<keyword evidence="8" id="KW-1185">Reference proteome</keyword>
<gene>
    <name evidence="7" type="ORF">SAMN05216387_10346</name>
</gene>
<dbReference type="EMBL" id="FOBH01000003">
    <property type="protein sequence ID" value="SEK79597.1"/>
    <property type="molecule type" value="Genomic_DNA"/>
</dbReference>
<comment type="subcellular location">
    <subcellularLocation>
        <location evidence="1">Cell membrane</location>
        <topology evidence="1">Multi-pass membrane protein</topology>
    </subcellularLocation>
</comment>
<evidence type="ECO:0000313" key="8">
    <source>
        <dbReference type="Proteomes" id="UP000198620"/>
    </source>
</evidence>
<dbReference type="OrthoDB" id="9813298at2"/>
<feature type="transmembrane region" description="Helical" evidence="6">
    <location>
        <begin position="172"/>
        <end position="190"/>
    </location>
</feature>
<dbReference type="PANTHER" id="PTHR23291:SF115">
    <property type="entry name" value="MODULATOR OF FTSH PROTEASE YCCA"/>
    <property type="match status" value="1"/>
</dbReference>
<keyword evidence="5 6" id="KW-0472">Membrane</keyword>
<feature type="transmembrane region" description="Helical" evidence="6">
    <location>
        <begin position="85"/>
        <end position="107"/>
    </location>
</feature>
<keyword evidence="4 6" id="KW-1133">Transmembrane helix</keyword>
<protein>
    <submittedName>
        <fullName evidence="7">Modulator of FtsH protease</fullName>
    </submittedName>
</protein>
<evidence type="ECO:0000256" key="5">
    <source>
        <dbReference type="ARBA" id="ARBA00023136"/>
    </source>
</evidence>
<keyword evidence="3 6" id="KW-0812">Transmembrane</keyword>
<dbReference type="AlphaFoldDB" id="A0A1H7K0W0"/>
<feature type="transmembrane region" description="Helical" evidence="6">
    <location>
        <begin position="147"/>
        <end position="166"/>
    </location>
</feature>
<dbReference type="PANTHER" id="PTHR23291">
    <property type="entry name" value="BAX INHIBITOR-RELATED"/>
    <property type="match status" value="1"/>
</dbReference>
<dbReference type="STRING" id="1233.SAMN05216387_10346"/>
<feature type="transmembrane region" description="Helical" evidence="6">
    <location>
        <begin position="202"/>
        <end position="226"/>
    </location>
</feature>
<dbReference type="GO" id="GO:0005886">
    <property type="term" value="C:plasma membrane"/>
    <property type="evidence" value="ECO:0007669"/>
    <property type="project" value="UniProtKB-SubCell"/>
</dbReference>
<dbReference type="Proteomes" id="UP000198620">
    <property type="component" value="Unassembled WGS sequence"/>
</dbReference>
<evidence type="ECO:0000256" key="2">
    <source>
        <dbReference type="ARBA" id="ARBA00022475"/>
    </source>
</evidence>
<dbReference type="InterPro" id="IPR006214">
    <property type="entry name" value="Bax_inhibitor_1-related"/>
</dbReference>
<dbReference type="Pfam" id="PF01027">
    <property type="entry name" value="Bax1-I"/>
    <property type="match status" value="1"/>
</dbReference>
<dbReference type="CDD" id="cd10433">
    <property type="entry name" value="YccA_like"/>
    <property type="match status" value="1"/>
</dbReference>
<evidence type="ECO:0000256" key="6">
    <source>
        <dbReference type="RuleBase" id="RU004379"/>
    </source>
</evidence>
<reference evidence="7 8" key="1">
    <citation type="submission" date="2016-10" db="EMBL/GenBank/DDBJ databases">
        <authorList>
            <person name="de Groot N.N."/>
        </authorList>
    </citation>
    <scope>NUCLEOTIDE SEQUENCE [LARGE SCALE GENOMIC DNA]</scope>
    <source>
        <strain evidence="7 8">Nv1</strain>
    </source>
</reference>
<keyword evidence="7" id="KW-0645">Protease</keyword>
<feature type="transmembrane region" description="Helical" evidence="6">
    <location>
        <begin position="113"/>
        <end position="135"/>
    </location>
</feature>
<accession>A0A1H7K0W0</accession>
<keyword evidence="2" id="KW-1003">Cell membrane</keyword>
<organism evidence="7 8">
    <name type="scientific">Nitrosovibrio tenuis</name>
    <dbReference type="NCBI Taxonomy" id="1233"/>
    <lineage>
        <taxon>Bacteria</taxon>
        <taxon>Pseudomonadati</taxon>
        <taxon>Pseudomonadota</taxon>
        <taxon>Betaproteobacteria</taxon>
        <taxon>Nitrosomonadales</taxon>
        <taxon>Nitrosomonadaceae</taxon>
        <taxon>Nitrosovibrio</taxon>
    </lineage>
</organism>
<evidence type="ECO:0000256" key="4">
    <source>
        <dbReference type="ARBA" id="ARBA00022989"/>
    </source>
</evidence>
<name>A0A1H7K0W0_9PROT</name>
<feature type="transmembrane region" description="Helical" evidence="6">
    <location>
        <begin position="28"/>
        <end position="52"/>
    </location>
</feature>
<sequence>MQPELRYSSPTAQTGLAVVRNKVLRNTYWMLGLTMIPTVIGAMIGVSTNFAFLAQSPIMGPLVMLAVMMGLLFGVSATRNSPMGIALLFVFTFVAGWWLGPMLQYALHFKNGAQIVGTAAAGTGAIFFVLAGIATVTKKDFGFMGNFLFVGLILLMIASIANLFFAVPAASLAISAVAVLLFSGFILFDVSRIVNGGETNYVMATMGIYLSLYNLFTSLLHLLLAFSGEKD</sequence>
<feature type="transmembrane region" description="Helical" evidence="6">
    <location>
        <begin position="58"/>
        <end position="78"/>
    </location>
</feature>
<dbReference type="GO" id="GO:0006508">
    <property type="term" value="P:proteolysis"/>
    <property type="evidence" value="ECO:0007669"/>
    <property type="project" value="UniProtKB-KW"/>
</dbReference>
<dbReference type="GO" id="GO:0008233">
    <property type="term" value="F:peptidase activity"/>
    <property type="evidence" value="ECO:0007669"/>
    <property type="project" value="UniProtKB-KW"/>
</dbReference>
<dbReference type="RefSeq" id="WP_090827840.1">
    <property type="nucleotide sequence ID" value="NZ_FOBH01000003.1"/>
</dbReference>
<proteinExistence type="inferred from homology"/>
<evidence type="ECO:0000256" key="1">
    <source>
        <dbReference type="ARBA" id="ARBA00004651"/>
    </source>
</evidence>
<evidence type="ECO:0000256" key="3">
    <source>
        <dbReference type="ARBA" id="ARBA00022692"/>
    </source>
</evidence>
<evidence type="ECO:0000313" key="7">
    <source>
        <dbReference type="EMBL" id="SEK79597.1"/>
    </source>
</evidence>
<comment type="similarity">
    <text evidence="6">Belongs to the BI1 family.</text>
</comment>
<keyword evidence="7" id="KW-0378">Hydrolase</keyword>